<dbReference type="AlphaFoldDB" id="A0A3D8Q129"/>
<name>A0A3D8Q129_9BACI</name>
<dbReference type="RefSeq" id="WP_115771748.1">
    <property type="nucleotide sequence ID" value="NZ_PIOC01000004.1"/>
</dbReference>
<dbReference type="Gene3D" id="3.10.310.40">
    <property type="match status" value="1"/>
</dbReference>
<keyword evidence="3" id="KW-0479">Metal-binding</keyword>
<dbReference type="SUPFAM" id="SSF55186">
    <property type="entry name" value="ThrRS/AlaRS common domain"/>
    <property type="match status" value="1"/>
</dbReference>
<reference evidence="7" key="1">
    <citation type="submission" date="2017-11" db="EMBL/GenBank/DDBJ databases">
        <authorList>
            <person name="Zhu W."/>
        </authorList>
    </citation>
    <scope>NUCLEOTIDE SEQUENCE [LARGE SCALE GENOMIC DNA]</scope>
    <source>
        <strain evidence="7">CAU 1183</strain>
    </source>
</reference>
<dbReference type="GO" id="GO:0003676">
    <property type="term" value="F:nucleic acid binding"/>
    <property type="evidence" value="ECO:0007669"/>
    <property type="project" value="InterPro"/>
</dbReference>
<dbReference type="Gene3D" id="2.40.30.130">
    <property type="match status" value="1"/>
</dbReference>
<evidence type="ECO:0000256" key="2">
    <source>
        <dbReference type="ARBA" id="ARBA00004496"/>
    </source>
</evidence>
<dbReference type="InterPro" id="IPR018163">
    <property type="entry name" value="Thr/Ala-tRNA-synth_IIc_edit"/>
</dbReference>
<accession>A0A3D8Q129</accession>
<proteinExistence type="predicted"/>
<evidence type="ECO:0000256" key="4">
    <source>
        <dbReference type="ARBA" id="ARBA00022833"/>
    </source>
</evidence>
<dbReference type="InterPro" id="IPR012947">
    <property type="entry name" value="tRNA_SAD"/>
</dbReference>
<keyword evidence="7" id="KW-1185">Reference proteome</keyword>
<dbReference type="Proteomes" id="UP000257143">
    <property type="component" value="Unassembled WGS sequence"/>
</dbReference>
<dbReference type="GO" id="GO:0005524">
    <property type="term" value="F:ATP binding"/>
    <property type="evidence" value="ECO:0007669"/>
    <property type="project" value="InterPro"/>
</dbReference>
<dbReference type="Pfam" id="PF07973">
    <property type="entry name" value="tRNA_SAD"/>
    <property type="match status" value="1"/>
</dbReference>
<comment type="subcellular location">
    <subcellularLocation>
        <location evidence="2">Cytoplasm</location>
    </subcellularLocation>
</comment>
<organism evidence="6 7">
    <name type="scientific">Oceanobacillus arenosus</name>
    <dbReference type="NCBI Taxonomy" id="1229153"/>
    <lineage>
        <taxon>Bacteria</taxon>
        <taxon>Bacillati</taxon>
        <taxon>Bacillota</taxon>
        <taxon>Bacilli</taxon>
        <taxon>Bacillales</taxon>
        <taxon>Bacillaceae</taxon>
        <taxon>Oceanobacillus</taxon>
    </lineage>
</organism>
<dbReference type="GO" id="GO:0002161">
    <property type="term" value="F:aminoacyl-tRNA deacylase activity"/>
    <property type="evidence" value="ECO:0007669"/>
    <property type="project" value="UniProtKB-ARBA"/>
</dbReference>
<dbReference type="PROSITE" id="PS50860">
    <property type="entry name" value="AA_TRNA_LIGASE_II_ALA"/>
    <property type="match status" value="1"/>
</dbReference>
<keyword evidence="4" id="KW-0862">Zinc</keyword>
<keyword evidence="6" id="KW-0378">Hydrolase</keyword>
<dbReference type="InterPro" id="IPR051335">
    <property type="entry name" value="Alanyl-tRNA_Editing_Enzymes"/>
</dbReference>
<dbReference type="InterPro" id="IPR009000">
    <property type="entry name" value="Transl_B-barrel_sf"/>
</dbReference>
<feature type="domain" description="Alanyl-transfer RNA synthetases family profile" evidence="5">
    <location>
        <begin position="1"/>
        <end position="220"/>
    </location>
</feature>
<dbReference type="SMART" id="SM00863">
    <property type="entry name" value="tRNA_SAD"/>
    <property type="match status" value="1"/>
</dbReference>
<evidence type="ECO:0000313" key="7">
    <source>
        <dbReference type="Proteomes" id="UP000257143"/>
    </source>
</evidence>
<sequence>MTRKLYYESAYEKVWKTTIHDSIERDDKHFVTLEETAFYPHGGGQPCDLGSIDGIKVLDVFLEDGEVIHQVERLPESAEVICKLDWARRFDHMQHHSGQHILSAVFRDLLQAQTISFHLGTEDVTIDIDQSKLSDEQLHIVEQEVNKRIYQNLEISSYFVTNEQLENIPVVKMPKVKENIRIVEIKGVEYNACAGTHVEHSGQIGIIKFFKAERLKNATRVHFKCGNRALADFNASLDIINAFSEKFNTGRKDILNRFEKWEQGQKQIQTELTSIKEQNEAYLAKELISNVEGKLLSHVFADKSLKDMQRLAAKIVSEHAIIVLFASTAENKVLLYYNGSENLSCGKYFKEHLPAFNGKGGGNDQSAQAGFATGSDALDFYEFIREQV</sequence>
<dbReference type="SUPFAM" id="SSF50447">
    <property type="entry name" value="Translation proteins"/>
    <property type="match status" value="1"/>
</dbReference>
<dbReference type="GO" id="GO:0046872">
    <property type="term" value="F:metal ion binding"/>
    <property type="evidence" value="ECO:0007669"/>
    <property type="project" value="UniProtKB-KW"/>
</dbReference>
<dbReference type="GO" id="GO:0005737">
    <property type="term" value="C:cytoplasm"/>
    <property type="evidence" value="ECO:0007669"/>
    <property type="project" value="UniProtKB-SubCell"/>
</dbReference>
<dbReference type="Gene3D" id="3.30.980.10">
    <property type="entry name" value="Threonyl-trna Synthetase, Chain A, domain 2"/>
    <property type="match status" value="1"/>
</dbReference>
<comment type="caution">
    <text evidence="6">The sequence shown here is derived from an EMBL/GenBank/DDBJ whole genome shotgun (WGS) entry which is preliminary data.</text>
</comment>
<gene>
    <name evidence="6" type="ORF">CWR48_03960</name>
</gene>
<protein>
    <submittedName>
        <fullName evidence="6">Hydrolase</fullName>
    </submittedName>
</protein>
<dbReference type="GO" id="GO:0006419">
    <property type="term" value="P:alanyl-tRNA aminoacylation"/>
    <property type="evidence" value="ECO:0007669"/>
    <property type="project" value="InterPro"/>
</dbReference>
<evidence type="ECO:0000259" key="5">
    <source>
        <dbReference type="PROSITE" id="PS50860"/>
    </source>
</evidence>
<evidence type="ECO:0000313" key="6">
    <source>
        <dbReference type="EMBL" id="RDW21119.1"/>
    </source>
</evidence>
<dbReference type="GO" id="GO:0004813">
    <property type="term" value="F:alanine-tRNA ligase activity"/>
    <property type="evidence" value="ECO:0007669"/>
    <property type="project" value="InterPro"/>
</dbReference>
<evidence type="ECO:0000256" key="1">
    <source>
        <dbReference type="ARBA" id="ARBA00001947"/>
    </source>
</evidence>
<comment type="cofactor">
    <cofactor evidence="1">
        <name>Zn(2+)</name>
        <dbReference type="ChEBI" id="CHEBI:29105"/>
    </cofactor>
</comment>
<dbReference type="PANTHER" id="PTHR43462">
    <property type="entry name" value="ALANYL-TRNA EDITING PROTEIN"/>
    <property type="match status" value="1"/>
</dbReference>
<evidence type="ECO:0000256" key="3">
    <source>
        <dbReference type="ARBA" id="ARBA00022723"/>
    </source>
</evidence>
<dbReference type="InterPro" id="IPR018165">
    <property type="entry name" value="Ala-tRNA-synth_IIc_core"/>
</dbReference>
<dbReference type="EMBL" id="PIOC01000004">
    <property type="protein sequence ID" value="RDW21119.1"/>
    <property type="molecule type" value="Genomic_DNA"/>
</dbReference>
<dbReference type="PANTHER" id="PTHR43462:SF1">
    <property type="entry name" value="ALANYL-TRNA EDITING PROTEIN AARSD1"/>
    <property type="match status" value="1"/>
</dbReference>
<dbReference type="OrthoDB" id="9812949at2"/>